<dbReference type="AlphaFoldDB" id="A0A1A9WIF0"/>
<keyword evidence="3" id="KW-1185">Reference proteome</keyword>
<reference evidence="2" key="2">
    <citation type="submission" date="2020-05" db="UniProtKB">
        <authorList>
            <consortium name="EnsemblMetazoa"/>
        </authorList>
    </citation>
    <scope>IDENTIFICATION</scope>
    <source>
        <strain evidence="2">IAEA</strain>
    </source>
</reference>
<dbReference type="VEuPathDB" id="VectorBase:GBRI020918"/>
<protein>
    <submittedName>
        <fullName evidence="2">Uncharacterized protein</fullName>
    </submittedName>
</protein>
<keyword evidence="1" id="KW-1133">Transmembrane helix</keyword>
<reference evidence="3" key="1">
    <citation type="submission" date="2014-03" db="EMBL/GenBank/DDBJ databases">
        <authorList>
            <person name="Aksoy S."/>
            <person name="Warren W."/>
            <person name="Wilson R.K."/>
        </authorList>
    </citation>
    <scope>NUCLEOTIDE SEQUENCE [LARGE SCALE GENOMIC DNA]</scope>
    <source>
        <strain evidence="3">IAEA</strain>
    </source>
</reference>
<evidence type="ECO:0000313" key="3">
    <source>
        <dbReference type="Proteomes" id="UP000091820"/>
    </source>
</evidence>
<dbReference type="Proteomes" id="UP000091820">
    <property type="component" value="Unassembled WGS sequence"/>
</dbReference>
<organism evidence="2 3">
    <name type="scientific">Glossina brevipalpis</name>
    <dbReference type="NCBI Taxonomy" id="37001"/>
    <lineage>
        <taxon>Eukaryota</taxon>
        <taxon>Metazoa</taxon>
        <taxon>Ecdysozoa</taxon>
        <taxon>Arthropoda</taxon>
        <taxon>Hexapoda</taxon>
        <taxon>Insecta</taxon>
        <taxon>Pterygota</taxon>
        <taxon>Neoptera</taxon>
        <taxon>Endopterygota</taxon>
        <taxon>Diptera</taxon>
        <taxon>Brachycera</taxon>
        <taxon>Muscomorpha</taxon>
        <taxon>Hippoboscoidea</taxon>
        <taxon>Glossinidae</taxon>
        <taxon>Glossina</taxon>
    </lineage>
</organism>
<sequence>MSGNGHNKYGFLGDSASDSSLLELRFICATAPSPSDESMLTVVPSFKLVPSSTCSYLSSQTLILQLQNMLRSYGRQIILFVKIHLKPLIVYLNSIDPHHSPHWRGCLWFIILNLIFDCLLSVLLEIIIIEKENLQT</sequence>
<evidence type="ECO:0000313" key="2">
    <source>
        <dbReference type="EnsemblMetazoa" id="GBRI020918-PA"/>
    </source>
</evidence>
<feature type="transmembrane region" description="Helical" evidence="1">
    <location>
        <begin position="107"/>
        <end position="129"/>
    </location>
</feature>
<name>A0A1A9WIF0_9MUSC</name>
<keyword evidence="1" id="KW-0472">Membrane</keyword>
<keyword evidence="1" id="KW-0812">Transmembrane</keyword>
<proteinExistence type="predicted"/>
<evidence type="ECO:0000256" key="1">
    <source>
        <dbReference type="SAM" id="Phobius"/>
    </source>
</evidence>
<dbReference type="EnsemblMetazoa" id="GBRI020918-RA">
    <property type="protein sequence ID" value="GBRI020918-PA"/>
    <property type="gene ID" value="GBRI020918"/>
</dbReference>
<accession>A0A1A9WIF0</accession>